<dbReference type="InterPro" id="IPR000755">
    <property type="entry name" value="A_A_dipeptidase"/>
</dbReference>
<evidence type="ECO:0000256" key="8">
    <source>
        <dbReference type="ARBA" id="ARBA00023316"/>
    </source>
</evidence>
<dbReference type="SUPFAM" id="SSF55166">
    <property type="entry name" value="Hedgehog/DD-peptidase"/>
    <property type="match status" value="1"/>
</dbReference>
<feature type="site" description="Transition state stabilizer" evidence="9">
    <location>
        <position position="147"/>
    </location>
</feature>
<dbReference type="Proteomes" id="UP000190339">
    <property type="component" value="Unassembled WGS sequence"/>
</dbReference>
<keyword evidence="6 9" id="KW-0224">Dipeptidase</keyword>
<dbReference type="PANTHER" id="PTHR43126">
    <property type="entry name" value="D-ALANYL-D-ALANINE DIPEPTIDASE"/>
    <property type="match status" value="1"/>
</dbReference>
<evidence type="ECO:0000313" key="10">
    <source>
        <dbReference type="EMBL" id="SKB58193.1"/>
    </source>
</evidence>
<evidence type="ECO:0000256" key="2">
    <source>
        <dbReference type="ARBA" id="ARBA00022670"/>
    </source>
</evidence>
<dbReference type="GO" id="GO:0006508">
    <property type="term" value="P:proteolysis"/>
    <property type="evidence" value="ECO:0007669"/>
    <property type="project" value="UniProtKB-KW"/>
</dbReference>
<keyword evidence="5 9" id="KW-0862">Zinc</keyword>
<dbReference type="Pfam" id="PF01427">
    <property type="entry name" value="Peptidase_M15"/>
    <property type="match status" value="1"/>
</dbReference>
<dbReference type="AlphaFoldDB" id="A0A1T5CFS5"/>
<dbReference type="GO" id="GO:0008270">
    <property type="term" value="F:zinc ion binding"/>
    <property type="evidence" value="ECO:0007669"/>
    <property type="project" value="UniProtKB-UniRule"/>
</dbReference>
<evidence type="ECO:0000256" key="6">
    <source>
        <dbReference type="ARBA" id="ARBA00022997"/>
    </source>
</evidence>
<dbReference type="CDD" id="cd14840">
    <property type="entry name" value="D-Ala-D-Ala_dipeptidase_Aad"/>
    <property type="match status" value="1"/>
</dbReference>
<gene>
    <name evidence="10" type="ORF">SAMN05660866_02269</name>
</gene>
<feature type="active site" description="Proton donor/acceptor" evidence="9">
    <location>
        <position position="238"/>
    </location>
</feature>
<dbReference type="GO" id="GO:0071555">
    <property type="term" value="P:cell wall organization"/>
    <property type="evidence" value="ECO:0007669"/>
    <property type="project" value="UniProtKB-KW"/>
</dbReference>
<keyword evidence="2 9" id="KW-0645">Protease</keyword>
<dbReference type="EC" id="3.4.13.22" evidence="9"/>
<evidence type="ECO:0000256" key="3">
    <source>
        <dbReference type="ARBA" id="ARBA00022723"/>
    </source>
</evidence>
<organism evidence="10 11">
    <name type="scientific">Maribacter arcticus</name>
    <dbReference type="NCBI Taxonomy" id="561365"/>
    <lineage>
        <taxon>Bacteria</taxon>
        <taxon>Pseudomonadati</taxon>
        <taxon>Bacteroidota</taxon>
        <taxon>Flavobacteriia</taxon>
        <taxon>Flavobacteriales</taxon>
        <taxon>Flavobacteriaceae</taxon>
        <taxon>Maribacter</taxon>
    </lineage>
</organism>
<keyword evidence="11" id="KW-1185">Reference proteome</keyword>
<keyword evidence="8" id="KW-0961">Cell wall biogenesis/degradation</keyword>
<keyword evidence="3 9" id="KW-0479">Metal-binding</keyword>
<evidence type="ECO:0000256" key="1">
    <source>
        <dbReference type="ARBA" id="ARBA00001362"/>
    </source>
</evidence>
<comment type="function">
    <text evidence="9">Catalyzes hydrolysis of the D-alanyl-D-alanine dipeptide.</text>
</comment>
<feature type="binding site" evidence="9">
    <location>
        <position position="241"/>
    </location>
    <ligand>
        <name>Zn(2+)</name>
        <dbReference type="ChEBI" id="CHEBI:29105"/>
        <note>catalytic</note>
    </ligand>
</feature>
<dbReference type="GO" id="GO:0008237">
    <property type="term" value="F:metallopeptidase activity"/>
    <property type="evidence" value="ECO:0007669"/>
    <property type="project" value="UniProtKB-KW"/>
</dbReference>
<dbReference type="Gene3D" id="3.30.1380.10">
    <property type="match status" value="1"/>
</dbReference>
<feature type="binding site" evidence="9">
    <location>
        <position position="174"/>
    </location>
    <ligand>
        <name>Zn(2+)</name>
        <dbReference type="ChEBI" id="CHEBI:29105"/>
        <note>catalytic</note>
    </ligand>
</feature>
<evidence type="ECO:0000256" key="4">
    <source>
        <dbReference type="ARBA" id="ARBA00022801"/>
    </source>
</evidence>
<sequence length="260" mass="30139">MAEKMSWLTNLITDFKKYASLKIVVVFIMVFNFSCKENTKILEDKHLQLEAIIKSDSLPTEANIEIETKKEVAPLASLIDTTFIRLADYSDGFAYDLRYATDNNFLKEKVYDCAECYTRVKTAKALITANEEFKKVGMKIKFYDCYRPNSVQYKMWKIVPNPQYVANPVKGSIHNKGGAVDITLVTLDGEELDMGTDFDYFGKRAYHDNLDLPQEILDNRKLLKETMEKYGFWSTRTEWWHYNLNGATNDPIANFNWSCD</sequence>
<keyword evidence="7 9" id="KW-0482">Metalloprotease</keyword>
<dbReference type="RefSeq" id="WP_234999719.1">
    <property type="nucleotide sequence ID" value="NZ_CAXBOB010000006.1"/>
</dbReference>
<protein>
    <recommendedName>
        <fullName evidence="9">D-alanyl-D-alanine dipeptidase</fullName>
        <shortName evidence="9">D-Ala-D-Ala dipeptidase</shortName>
        <ecNumber evidence="9">3.4.13.22</ecNumber>
    </recommendedName>
</protein>
<comment type="cofactor">
    <cofactor evidence="9">
        <name>Zn(2+)</name>
        <dbReference type="ChEBI" id="CHEBI:29105"/>
    </cofactor>
    <text evidence="9">Binds 1 zinc ion per subunit.</text>
</comment>
<keyword evidence="4 9" id="KW-0378">Hydrolase</keyword>
<comment type="catalytic activity">
    <reaction evidence="1 9">
        <text>D-alanyl-D-alanine + H2O = 2 D-alanine</text>
        <dbReference type="Rhea" id="RHEA:20661"/>
        <dbReference type="ChEBI" id="CHEBI:15377"/>
        <dbReference type="ChEBI" id="CHEBI:57416"/>
        <dbReference type="ChEBI" id="CHEBI:57822"/>
        <dbReference type="EC" id="3.4.13.22"/>
    </reaction>
</comment>
<name>A0A1T5CFS5_9FLAO</name>
<dbReference type="GO" id="GO:0160237">
    <property type="term" value="F:D-Ala-D-Ala dipeptidase activity"/>
    <property type="evidence" value="ECO:0007669"/>
    <property type="project" value="UniProtKB-EC"/>
</dbReference>
<dbReference type="HAMAP" id="MF_01924">
    <property type="entry name" value="A_A_dipeptidase"/>
    <property type="match status" value="1"/>
</dbReference>
<dbReference type="EMBL" id="FUYL01000006">
    <property type="protein sequence ID" value="SKB58193.1"/>
    <property type="molecule type" value="Genomic_DNA"/>
</dbReference>
<evidence type="ECO:0000256" key="9">
    <source>
        <dbReference type="HAMAP-Rule" id="MF_01924"/>
    </source>
</evidence>
<dbReference type="PANTHER" id="PTHR43126:SF1">
    <property type="entry name" value="D-ALANYL-D-ALANINE DIPEPTIDASE"/>
    <property type="match status" value="1"/>
</dbReference>
<evidence type="ECO:0000313" key="11">
    <source>
        <dbReference type="Proteomes" id="UP000190339"/>
    </source>
</evidence>
<evidence type="ECO:0000256" key="5">
    <source>
        <dbReference type="ARBA" id="ARBA00022833"/>
    </source>
</evidence>
<dbReference type="STRING" id="561365.SAMN05660866_02269"/>
<dbReference type="InterPro" id="IPR009045">
    <property type="entry name" value="Zn_M74/Hedgehog-like"/>
</dbReference>
<evidence type="ECO:0000256" key="7">
    <source>
        <dbReference type="ARBA" id="ARBA00023049"/>
    </source>
</evidence>
<accession>A0A1T5CFS5</accession>
<reference evidence="11" key="1">
    <citation type="submission" date="2017-02" db="EMBL/GenBank/DDBJ databases">
        <authorList>
            <person name="Varghese N."/>
            <person name="Submissions S."/>
        </authorList>
    </citation>
    <scope>NUCLEOTIDE SEQUENCE [LARGE SCALE GENOMIC DNA]</scope>
    <source>
        <strain evidence="11">DSM 23546</strain>
    </source>
</reference>
<proteinExistence type="inferred from homology"/>
<feature type="binding site" evidence="9">
    <location>
        <position position="181"/>
    </location>
    <ligand>
        <name>Zn(2+)</name>
        <dbReference type="ChEBI" id="CHEBI:29105"/>
        <note>catalytic</note>
    </ligand>
</feature>
<comment type="similarity">
    <text evidence="9">Belongs to the peptidase M15D family.</text>
</comment>